<dbReference type="GO" id="GO:0016020">
    <property type="term" value="C:membrane"/>
    <property type="evidence" value="ECO:0007669"/>
    <property type="project" value="UniProtKB-SubCell"/>
</dbReference>
<keyword evidence="3 8" id="KW-0812">Transmembrane</keyword>
<dbReference type="Proteomes" id="UP000320055">
    <property type="component" value="Unassembled WGS sequence"/>
</dbReference>
<evidence type="ECO:0000256" key="4">
    <source>
        <dbReference type="ARBA" id="ARBA00022801"/>
    </source>
</evidence>
<gene>
    <name evidence="10" type="ORF">H1P_3750003</name>
</gene>
<dbReference type="InterPro" id="IPR035952">
    <property type="entry name" value="Rhomboid-like_sf"/>
</dbReference>
<feature type="domain" description="Peptidase S54 rhomboid" evidence="9">
    <location>
        <begin position="52"/>
        <end position="196"/>
    </location>
</feature>
<feature type="transmembrane region" description="Helical" evidence="8">
    <location>
        <begin position="7"/>
        <end position="25"/>
    </location>
</feature>
<evidence type="ECO:0000313" key="11">
    <source>
        <dbReference type="Proteomes" id="UP000320055"/>
    </source>
</evidence>
<feature type="transmembrane region" description="Helical" evidence="8">
    <location>
        <begin position="120"/>
        <end position="144"/>
    </location>
</feature>
<evidence type="ECO:0000313" key="10">
    <source>
        <dbReference type="EMBL" id="VEP15822.1"/>
    </source>
</evidence>
<evidence type="ECO:0000256" key="2">
    <source>
        <dbReference type="ARBA" id="ARBA00022670"/>
    </source>
</evidence>
<feature type="transmembrane region" description="Helical" evidence="8">
    <location>
        <begin position="179"/>
        <end position="197"/>
    </location>
</feature>
<keyword evidence="4" id="KW-0378">Hydrolase</keyword>
<dbReference type="PANTHER" id="PTHR22936:SF69">
    <property type="entry name" value="RHOMBOID-LIKE PROTEIN"/>
    <property type="match status" value="1"/>
</dbReference>
<feature type="transmembrane region" description="Helical" evidence="8">
    <location>
        <begin position="62"/>
        <end position="81"/>
    </location>
</feature>
<dbReference type="GO" id="GO:0006508">
    <property type="term" value="P:proteolysis"/>
    <property type="evidence" value="ECO:0007669"/>
    <property type="project" value="UniProtKB-KW"/>
</dbReference>
<dbReference type="SUPFAM" id="SSF144091">
    <property type="entry name" value="Rhomboid-like"/>
    <property type="match status" value="1"/>
</dbReference>
<evidence type="ECO:0000256" key="6">
    <source>
        <dbReference type="ARBA" id="ARBA00022989"/>
    </source>
</evidence>
<dbReference type="InterPro" id="IPR002610">
    <property type="entry name" value="Peptidase_S54_rhomboid-like"/>
</dbReference>
<dbReference type="EMBL" id="CAACVJ010000307">
    <property type="protein sequence ID" value="VEP15822.1"/>
    <property type="molecule type" value="Genomic_DNA"/>
</dbReference>
<dbReference type="Gene3D" id="1.20.1540.10">
    <property type="entry name" value="Rhomboid-like"/>
    <property type="match status" value="1"/>
</dbReference>
<keyword evidence="2" id="KW-0645">Protease</keyword>
<keyword evidence="7 8" id="KW-0472">Membrane</keyword>
<keyword evidence="11" id="KW-1185">Reference proteome</keyword>
<protein>
    <submittedName>
        <fullName evidence="10">Rhomboid family protein</fullName>
    </submittedName>
</protein>
<evidence type="ECO:0000256" key="5">
    <source>
        <dbReference type="ARBA" id="ARBA00022825"/>
    </source>
</evidence>
<dbReference type="OrthoDB" id="9813074at2"/>
<dbReference type="AlphaFoldDB" id="A0A563VWJ1"/>
<dbReference type="RefSeq" id="WP_144874654.1">
    <property type="nucleotide sequence ID" value="NZ_LR214111.1"/>
</dbReference>
<feature type="transmembrane region" description="Helical" evidence="8">
    <location>
        <begin position="93"/>
        <end position="114"/>
    </location>
</feature>
<dbReference type="Pfam" id="PF01694">
    <property type="entry name" value="Rhomboid"/>
    <property type="match status" value="1"/>
</dbReference>
<evidence type="ECO:0000259" key="9">
    <source>
        <dbReference type="Pfam" id="PF01694"/>
    </source>
</evidence>
<evidence type="ECO:0000256" key="3">
    <source>
        <dbReference type="ARBA" id="ARBA00022692"/>
    </source>
</evidence>
<proteinExistence type="predicted"/>
<evidence type="ECO:0000256" key="8">
    <source>
        <dbReference type="SAM" id="Phobius"/>
    </source>
</evidence>
<dbReference type="PANTHER" id="PTHR22936">
    <property type="entry name" value="RHOMBOID-RELATED"/>
    <property type="match status" value="1"/>
</dbReference>
<reference evidence="10 11" key="1">
    <citation type="submission" date="2019-01" db="EMBL/GenBank/DDBJ databases">
        <authorList>
            <person name="Brito A."/>
        </authorList>
    </citation>
    <scope>NUCLEOTIDE SEQUENCE [LARGE SCALE GENOMIC DNA]</scope>
    <source>
        <strain evidence="10">1</strain>
    </source>
</reference>
<dbReference type="InterPro" id="IPR022764">
    <property type="entry name" value="Peptidase_S54_rhomboid_dom"/>
</dbReference>
<organism evidence="10 11">
    <name type="scientific">Hyella patelloides LEGE 07179</name>
    <dbReference type="NCBI Taxonomy" id="945734"/>
    <lineage>
        <taxon>Bacteria</taxon>
        <taxon>Bacillati</taxon>
        <taxon>Cyanobacteriota</taxon>
        <taxon>Cyanophyceae</taxon>
        <taxon>Pleurocapsales</taxon>
        <taxon>Hyellaceae</taxon>
        <taxon>Hyella</taxon>
    </lineage>
</organism>
<evidence type="ECO:0000256" key="7">
    <source>
        <dbReference type="ARBA" id="ARBA00023136"/>
    </source>
</evidence>
<evidence type="ECO:0000256" key="1">
    <source>
        <dbReference type="ARBA" id="ARBA00004141"/>
    </source>
</evidence>
<name>A0A563VWJ1_9CYAN</name>
<sequence>MKTFSKTIPYATYILITLNLALFVAEIQSGGSENFVALDSLGALIPEKVWTGEWWRLFNANFLHFGVLHLGTNMFALFFLGRLVELNLGVGRYLLIYLASGIGSMLVCAIVYQQSGNTNITLMGASAAIMGLIGTLLAIALQIWLKHKNPLNAKRLRTVIFVIVLQSILDNLIPQISFYSHLFGLIIGFLVSATLLLSKLSFE</sequence>
<accession>A0A563VWJ1</accession>
<keyword evidence="5" id="KW-0720">Serine protease</keyword>
<dbReference type="GO" id="GO:0004252">
    <property type="term" value="F:serine-type endopeptidase activity"/>
    <property type="evidence" value="ECO:0007669"/>
    <property type="project" value="InterPro"/>
</dbReference>
<keyword evidence="6 8" id="KW-1133">Transmembrane helix</keyword>
<comment type="subcellular location">
    <subcellularLocation>
        <location evidence="1">Membrane</location>
        <topology evidence="1">Multi-pass membrane protein</topology>
    </subcellularLocation>
</comment>